<dbReference type="Pfam" id="PF02769">
    <property type="entry name" value="AIRS_C"/>
    <property type="match status" value="1"/>
</dbReference>
<keyword evidence="2" id="KW-0808">Transferase</keyword>
<dbReference type="SUPFAM" id="SSF56042">
    <property type="entry name" value="PurM C-terminal domain-like"/>
    <property type="match status" value="1"/>
</dbReference>
<comment type="pathway">
    <text evidence="2">Cofactor biosynthesis; thiamine diphosphate biosynthesis; thiamine diphosphate from thiamine phosphate: step 1/1.</text>
</comment>
<feature type="binding site" evidence="2">
    <location>
        <position position="259"/>
    </location>
    <ligand>
        <name>substrate</name>
    </ligand>
</feature>
<dbReference type="RefSeq" id="WP_298718968.1">
    <property type="nucleotide sequence ID" value="NZ_BAABDS010000033.1"/>
</dbReference>
<feature type="domain" description="PurM-like N-terminal" evidence="3">
    <location>
        <begin position="25"/>
        <end position="134"/>
    </location>
</feature>
<dbReference type="Gene3D" id="3.90.650.10">
    <property type="entry name" value="PurM-like C-terminal domain"/>
    <property type="match status" value="1"/>
</dbReference>
<keyword evidence="6" id="KW-1185">Reference proteome</keyword>
<feature type="binding site" evidence="2">
    <location>
        <position position="72"/>
    </location>
    <ligand>
        <name>Mg(2+)</name>
        <dbReference type="ChEBI" id="CHEBI:18420"/>
        <label>3</label>
    </ligand>
</feature>
<feature type="binding site" evidence="2">
    <location>
        <position position="72"/>
    </location>
    <ligand>
        <name>Mg(2+)</name>
        <dbReference type="ChEBI" id="CHEBI:18420"/>
        <label>2</label>
    </ligand>
</feature>
<dbReference type="InterPro" id="IPR016188">
    <property type="entry name" value="PurM-like_N"/>
</dbReference>
<comment type="catalytic activity">
    <reaction evidence="2">
        <text>thiamine phosphate + ATP = thiamine diphosphate + ADP</text>
        <dbReference type="Rhea" id="RHEA:15913"/>
        <dbReference type="ChEBI" id="CHEBI:30616"/>
        <dbReference type="ChEBI" id="CHEBI:37575"/>
        <dbReference type="ChEBI" id="CHEBI:58937"/>
        <dbReference type="ChEBI" id="CHEBI:456216"/>
        <dbReference type="EC" id="2.7.4.16"/>
    </reaction>
</comment>
<feature type="binding site" evidence="2">
    <location>
        <begin position="118"/>
        <end position="119"/>
    </location>
    <ligand>
        <name>ATP</name>
        <dbReference type="ChEBI" id="CHEBI:30616"/>
    </ligand>
</feature>
<dbReference type="HAMAP" id="MF_02128">
    <property type="entry name" value="TMP_kinase"/>
    <property type="match status" value="1"/>
</dbReference>
<dbReference type="InterPro" id="IPR006283">
    <property type="entry name" value="ThiL-like"/>
</dbReference>
<comment type="similarity">
    <text evidence="2">Belongs to the thiamine-monophosphate kinase family.</text>
</comment>
<dbReference type="EC" id="2.7.4.16" evidence="2"/>
<evidence type="ECO:0000259" key="4">
    <source>
        <dbReference type="Pfam" id="PF02769"/>
    </source>
</evidence>
<feature type="binding site" evidence="2">
    <location>
        <position position="72"/>
    </location>
    <ligand>
        <name>Mg(2+)</name>
        <dbReference type="ChEBI" id="CHEBI:18420"/>
        <label>4</label>
    </ligand>
</feature>
<feature type="binding site" evidence="2">
    <location>
        <position position="27"/>
    </location>
    <ligand>
        <name>Mg(2+)</name>
        <dbReference type="ChEBI" id="CHEBI:18420"/>
        <label>4</label>
    </ligand>
</feature>
<feature type="binding site" evidence="2">
    <location>
        <position position="208"/>
    </location>
    <ligand>
        <name>Mg(2+)</name>
        <dbReference type="ChEBI" id="CHEBI:18420"/>
        <label>3</label>
    </ligand>
</feature>
<comment type="caution">
    <text evidence="5">The sequence shown here is derived from an EMBL/GenBank/DDBJ whole genome shotgun (WGS) entry which is preliminary data.</text>
</comment>
<feature type="binding site" evidence="2">
    <location>
        <position position="143"/>
    </location>
    <ligand>
        <name>ATP</name>
        <dbReference type="ChEBI" id="CHEBI:30616"/>
    </ligand>
</feature>
<feature type="binding site" evidence="2">
    <location>
        <position position="211"/>
    </location>
    <ligand>
        <name>Mg(2+)</name>
        <dbReference type="ChEBI" id="CHEBI:18420"/>
        <label>5</label>
    </ligand>
</feature>
<comment type="function">
    <text evidence="2">Catalyzes the ATP-dependent phosphorylation of thiamine-monophosphate (TMP) to form thiamine-pyrophosphate (TPP), the active form of vitamin B1.</text>
</comment>
<gene>
    <name evidence="2 5" type="primary">thiL</name>
    <name evidence="5" type="ORF">GCM10022421_21020</name>
</gene>
<feature type="binding site" evidence="2">
    <location>
        <position position="315"/>
    </location>
    <ligand>
        <name>substrate</name>
    </ligand>
</feature>
<feature type="binding site" evidence="2">
    <location>
        <position position="44"/>
    </location>
    <ligand>
        <name>Mg(2+)</name>
        <dbReference type="ChEBI" id="CHEBI:18420"/>
        <label>1</label>
    </ligand>
</feature>
<dbReference type="GO" id="GO:0016301">
    <property type="term" value="F:kinase activity"/>
    <property type="evidence" value="ECO:0007669"/>
    <property type="project" value="UniProtKB-KW"/>
</dbReference>
<feature type="binding site" evidence="2">
    <location>
        <position position="43"/>
    </location>
    <ligand>
        <name>Mg(2+)</name>
        <dbReference type="ChEBI" id="CHEBI:18420"/>
        <label>1</label>
    </ligand>
</feature>
<dbReference type="InterPro" id="IPR036921">
    <property type="entry name" value="PurM-like_N_sf"/>
</dbReference>
<keyword evidence="2" id="KW-0460">Magnesium</keyword>
<dbReference type="EMBL" id="BAABDS010000033">
    <property type="protein sequence ID" value="GAA3713487.1"/>
    <property type="molecule type" value="Genomic_DNA"/>
</dbReference>
<protein>
    <recommendedName>
        <fullName evidence="2">Thiamine-monophosphate kinase</fullName>
        <shortName evidence="2">TMP kinase</shortName>
        <shortName evidence="2">Thiamine-phosphate kinase</shortName>
        <ecNumber evidence="2">2.7.4.16</ecNumber>
    </recommendedName>
</protein>
<evidence type="ECO:0000256" key="1">
    <source>
        <dbReference type="ARBA" id="ARBA00022977"/>
    </source>
</evidence>
<dbReference type="NCBIfam" id="TIGR01379">
    <property type="entry name" value="thiL"/>
    <property type="match status" value="1"/>
</dbReference>
<feature type="binding site" evidence="2">
    <location>
        <position position="27"/>
    </location>
    <ligand>
        <name>Mg(2+)</name>
        <dbReference type="ChEBI" id="CHEBI:18420"/>
        <label>3</label>
    </ligand>
</feature>
<keyword evidence="1 2" id="KW-0784">Thiamine biosynthesis</keyword>
<feature type="binding site" evidence="2">
    <location>
        <position position="42"/>
    </location>
    <ligand>
        <name>Mg(2+)</name>
        <dbReference type="ChEBI" id="CHEBI:18420"/>
        <label>4</label>
    </ligand>
</feature>
<dbReference type="PIRSF" id="PIRSF005303">
    <property type="entry name" value="Thiam_monoph_kin"/>
    <property type="match status" value="1"/>
</dbReference>
<reference evidence="6" key="1">
    <citation type="journal article" date="2019" name="Int. J. Syst. Evol. Microbiol.">
        <title>The Global Catalogue of Microorganisms (GCM) 10K type strain sequencing project: providing services to taxonomists for standard genome sequencing and annotation.</title>
        <authorList>
            <consortium name="The Broad Institute Genomics Platform"/>
            <consortium name="The Broad Institute Genome Sequencing Center for Infectious Disease"/>
            <person name="Wu L."/>
            <person name="Ma J."/>
        </authorList>
    </citation>
    <scope>NUCLEOTIDE SEQUENCE [LARGE SCALE GENOMIC DNA]</scope>
    <source>
        <strain evidence="6">JCM 17329</strain>
    </source>
</reference>
<organism evidence="5 6">
    <name type="scientific">Oceanisphaera sediminis</name>
    <dbReference type="NCBI Taxonomy" id="981381"/>
    <lineage>
        <taxon>Bacteria</taxon>
        <taxon>Pseudomonadati</taxon>
        <taxon>Pseudomonadota</taxon>
        <taxon>Gammaproteobacteria</taxon>
        <taxon>Aeromonadales</taxon>
        <taxon>Aeromonadaceae</taxon>
        <taxon>Oceanisphaera</taxon>
    </lineage>
</organism>
<name>A0ABP7E2P6_9GAMM</name>
<dbReference type="InterPro" id="IPR010918">
    <property type="entry name" value="PurM-like_C_dom"/>
</dbReference>
<keyword evidence="2" id="KW-0067">ATP-binding</keyword>
<keyword evidence="2 5" id="KW-0418">Kinase</keyword>
<dbReference type="CDD" id="cd02194">
    <property type="entry name" value="ThiL"/>
    <property type="match status" value="1"/>
</dbReference>
<sequence length="323" mass="34622">MNEFDIIKHYFTVASHRKDVLMGPGDDCALLQLPANSVLAVSTDTLVSGVHFFADMDPMALGHKALAVNLSDLAAMGADPCWVSLALTLPEVDENWIKGFCAGFFELAEYYNVALVGGDMTRGPLSITVTVHGTLPEGKGLRRNGARVGDGIYVTGTLGDAALGLQQVLGNITVPEAHRDFVRTKFEHPHPRILAGQALRDIASSALDLSDGLAGDLAHVARASGMRAQLELEQLPLSAAMLASVSREQGWELALTGGDDYELCFTVPELHRGLLETALAHCGVKFTRVGRMLAGEVGVELTSEGRPYQLASKSWDHFRSGTE</sequence>
<proteinExistence type="inferred from homology"/>
<evidence type="ECO:0000313" key="5">
    <source>
        <dbReference type="EMBL" id="GAA3713487.1"/>
    </source>
</evidence>
<feature type="binding site" evidence="2">
    <location>
        <position position="44"/>
    </location>
    <ligand>
        <name>Mg(2+)</name>
        <dbReference type="ChEBI" id="CHEBI:18420"/>
        <label>2</label>
    </ligand>
</feature>
<comment type="caution">
    <text evidence="2">Lacks conserved residue(s) required for the propagation of feature annotation.</text>
</comment>
<evidence type="ECO:0000256" key="2">
    <source>
        <dbReference type="HAMAP-Rule" id="MF_02128"/>
    </source>
</evidence>
<accession>A0ABP7E2P6</accession>
<dbReference type="Pfam" id="PF00586">
    <property type="entry name" value="AIRS"/>
    <property type="match status" value="1"/>
</dbReference>
<dbReference type="Gene3D" id="3.30.1330.10">
    <property type="entry name" value="PurM-like, N-terminal domain"/>
    <property type="match status" value="1"/>
</dbReference>
<comment type="miscellaneous">
    <text evidence="2">Reaction mechanism of ThiL seems to utilize a direct, inline transfer of the gamma-phosphate of ATP to TMP rather than a phosphorylated enzyme intermediate.</text>
</comment>
<evidence type="ECO:0000313" key="6">
    <source>
        <dbReference type="Proteomes" id="UP001501479"/>
    </source>
</evidence>
<keyword evidence="2" id="KW-0479">Metal-binding</keyword>
<dbReference type="PANTHER" id="PTHR30270:SF0">
    <property type="entry name" value="THIAMINE-MONOPHOSPHATE KINASE"/>
    <property type="match status" value="1"/>
</dbReference>
<feature type="binding site" evidence="2">
    <location>
        <position position="119"/>
    </location>
    <ligand>
        <name>Mg(2+)</name>
        <dbReference type="ChEBI" id="CHEBI:18420"/>
        <label>1</label>
    </ligand>
</feature>
<dbReference type="PANTHER" id="PTHR30270">
    <property type="entry name" value="THIAMINE-MONOPHOSPHATE KINASE"/>
    <property type="match status" value="1"/>
</dbReference>
<feature type="domain" description="PurM-like C-terminal" evidence="4">
    <location>
        <begin position="147"/>
        <end position="296"/>
    </location>
</feature>
<dbReference type="InterPro" id="IPR036676">
    <property type="entry name" value="PurM-like_C_sf"/>
</dbReference>
<dbReference type="Proteomes" id="UP001501479">
    <property type="component" value="Unassembled WGS sequence"/>
</dbReference>
<feature type="binding site" evidence="2">
    <location>
        <position position="210"/>
    </location>
    <ligand>
        <name>ATP</name>
        <dbReference type="ChEBI" id="CHEBI:30616"/>
    </ligand>
</feature>
<dbReference type="SUPFAM" id="SSF55326">
    <property type="entry name" value="PurM N-terminal domain-like"/>
    <property type="match status" value="1"/>
</dbReference>
<keyword evidence="2" id="KW-0547">Nucleotide-binding</keyword>
<evidence type="ECO:0000259" key="3">
    <source>
        <dbReference type="Pfam" id="PF00586"/>
    </source>
</evidence>
<feature type="binding site" evidence="2">
    <location>
        <position position="51"/>
    </location>
    <ligand>
        <name>substrate</name>
    </ligand>
</feature>